<protein>
    <recommendedName>
        <fullName evidence="3">Hemolymph juvenile hormone binding protein</fullName>
    </recommendedName>
</protein>
<dbReference type="STRING" id="35570.A0A1I8PEW6"/>
<keyword evidence="2" id="KW-1185">Reference proteome</keyword>
<accession>A0A1I8PEW6</accession>
<dbReference type="GO" id="GO:0005615">
    <property type="term" value="C:extracellular space"/>
    <property type="evidence" value="ECO:0007669"/>
    <property type="project" value="TreeGrafter"/>
</dbReference>
<dbReference type="InterPro" id="IPR038606">
    <property type="entry name" value="To_sf"/>
</dbReference>
<name>A0A1I8PEW6_STOCA</name>
<gene>
    <name evidence="1" type="primary">106083028</name>
</gene>
<dbReference type="PANTHER" id="PTHR11008">
    <property type="entry name" value="PROTEIN TAKEOUT-LIKE PROTEIN"/>
    <property type="match status" value="1"/>
</dbReference>
<dbReference type="InterPro" id="IPR010562">
    <property type="entry name" value="Haemolymph_juvenile_hormone-bd"/>
</dbReference>
<dbReference type="AlphaFoldDB" id="A0A1I8PEW6"/>
<evidence type="ECO:0000313" key="1">
    <source>
        <dbReference type="EnsemblMetazoa" id="SCAU007430-PA"/>
    </source>
</evidence>
<dbReference type="PANTHER" id="PTHR11008:SF25">
    <property type="entry name" value="IP09473P-RELATED"/>
    <property type="match status" value="1"/>
</dbReference>
<dbReference type="Proteomes" id="UP000095300">
    <property type="component" value="Unassembled WGS sequence"/>
</dbReference>
<dbReference type="EnsemblMetazoa" id="SCAU007430-RA">
    <property type="protein sequence ID" value="SCAU007430-PA"/>
    <property type="gene ID" value="SCAU007430"/>
</dbReference>
<dbReference type="SMART" id="SM00700">
    <property type="entry name" value="JHBP"/>
    <property type="match status" value="1"/>
</dbReference>
<organism evidence="1 2">
    <name type="scientific">Stomoxys calcitrans</name>
    <name type="common">Stable fly</name>
    <name type="synonym">Conops calcitrans</name>
    <dbReference type="NCBI Taxonomy" id="35570"/>
    <lineage>
        <taxon>Eukaryota</taxon>
        <taxon>Metazoa</taxon>
        <taxon>Ecdysozoa</taxon>
        <taxon>Arthropoda</taxon>
        <taxon>Hexapoda</taxon>
        <taxon>Insecta</taxon>
        <taxon>Pterygota</taxon>
        <taxon>Neoptera</taxon>
        <taxon>Endopterygota</taxon>
        <taxon>Diptera</taxon>
        <taxon>Brachycera</taxon>
        <taxon>Muscomorpha</taxon>
        <taxon>Muscoidea</taxon>
        <taxon>Muscidae</taxon>
        <taxon>Stomoxys</taxon>
    </lineage>
</organism>
<proteinExistence type="predicted"/>
<reference evidence="1" key="1">
    <citation type="submission" date="2020-05" db="UniProtKB">
        <authorList>
            <consortium name="EnsemblMetazoa"/>
        </authorList>
    </citation>
    <scope>IDENTIFICATION</scope>
    <source>
        <strain evidence="1">USDA</strain>
    </source>
</reference>
<evidence type="ECO:0008006" key="3">
    <source>
        <dbReference type="Google" id="ProtNLM"/>
    </source>
</evidence>
<sequence>MGFEERIAHQLLCRPSPQTFAVASIRPCHVMDGRRGTEPIEADFLHPCSVTDPNFSSCFSKIVESIHTEWKNGVPGLKSVSSFDPLHVRRIAISQDVSNPISINLSLHNVTLTGISGAKVTESKFVRSPLGLMIKLAMPKLIVEGGYDINGHILTLPVGGQGKASISVDKSIANVAMLLQKREDRGFTFTTVDDLRLDLQQVSGVHLNLEDSDASQENAILNTYGDAIFEILRPSLNAALSKLFKDRWAKIFAYVPAEYVFADLPNTTK</sequence>
<dbReference type="Gene3D" id="3.15.10.30">
    <property type="entry name" value="Haemolymph juvenile hormone binding protein"/>
    <property type="match status" value="1"/>
</dbReference>
<dbReference type="VEuPathDB" id="VectorBase:SCAU007430"/>
<evidence type="ECO:0000313" key="2">
    <source>
        <dbReference type="Proteomes" id="UP000095300"/>
    </source>
</evidence>
<dbReference type="Pfam" id="PF06585">
    <property type="entry name" value="JHBP"/>
    <property type="match status" value="1"/>
</dbReference>